<keyword evidence="6" id="KW-0411">Iron-sulfur</keyword>
<dbReference type="KEGG" id="sutt:SUTMEG_18160"/>
<dbReference type="EMBL" id="AP018786">
    <property type="protein sequence ID" value="BBF23925.1"/>
    <property type="molecule type" value="Genomic_DNA"/>
</dbReference>
<dbReference type="SUPFAM" id="SSF52218">
    <property type="entry name" value="Flavoproteins"/>
    <property type="match status" value="1"/>
</dbReference>
<feature type="domain" description="Flavodoxin-like" evidence="7">
    <location>
        <begin position="6"/>
        <end position="152"/>
    </location>
</feature>
<organism evidence="9 10">
    <name type="scientific">Sutterella megalosphaeroides</name>
    <dbReference type="NCBI Taxonomy" id="2494234"/>
    <lineage>
        <taxon>Bacteria</taxon>
        <taxon>Pseudomonadati</taxon>
        <taxon>Pseudomonadota</taxon>
        <taxon>Betaproteobacteria</taxon>
        <taxon>Burkholderiales</taxon>
        <taxon>Sutterellaceae</taxon>
        <taxon>Sutterella</taxon>
    </lineage>
</organism>
<gene>
    <name evidence="9" type="ORF">SUTMEG_18160</name>
</gene>
<dbReference type="GO" id="GO:0009055">
    <property type="term" value="F:electron transfer activity"/>
    <property type="evidence" value="ECO:0007669"/>
    <property type="project" value="InterPro"/>
</dbReference>
<dbReference type="GO" id="GO:0010181">
    <property type="term" value="F:FMN binding"/>
    <property type="evidence" value="ECO:0007669"/>
    <property type="project" value="InterPro"/>
</dbReference>
<sequence length="270" mass="29161">MTPERISILYFSPTGGTRRVARMLLAALRSSRIPLEEINLTPFEARRKRRTFGPGDLVFVFVPSYYGRVALPMQNLNALSGEGALAVPVAVYGNRAYDDTLRELSGILNARGFVTTAAAAFIAQHSQCPELGAGRPDANDRARIEAFARDVLVKLDAATGNDPGTLAITLPGDENAPLRPYLPTPAAPVLAHPERCRHCGECTAHCPQDIIDPLSFAVTEPDECILCRACMAACPEGARDLPEPVRSAVAQRMAAIRDANLARKEPSVFL</sequence>
<accession>A0A2Z6IBJ2</accession>
<evidence type="ECO:0000256" key="4">
    <source>
        <dbReference type="ARBA" id="ARBA00022723"/>
    </source>
</evidence>
<dbReference type="AlphaFoldDB" id="A0A2Z6IBJ2"/>
<dbReference type="InterPro" id="IPR017900">
    <property type="entry name" value="4Fe4S_Fe_S_CS"/>
</dbReference>
<evidence type="ECO:0000256" key="1">
    <source>
        <dbReference type="ARBA" id="ARBA00001917"/>
    </source>
</evidence>
<reference evidence="9 10" key="1">
    <citation type="journal article" date="2018" name="Int. J. Syst. Evol. Microbiol.">
        <title>Mesosutterella multiformis gen. nov., sp. nov., a member of the family Sutterellaceae and Sutterella megalosphaeroides sp. nov., isolated from human faeces.</title>
        <authorList>
            <person name="Sakamoto M."/>
            <person name="Ikeyama N."/>
            <person name="Kunihiro T."/>
            <person name="Iino T."/>
            <person name="Yuki M."/>
            <person name="Ohkuma M."/>
        </authorList>
    </citation>
    <scope>NUCLEOTIDE SEQUENCE [LARGE SCALE GENOMIC DNA]</scope>
    <source>
        <strain evidence="9 10">6FBBBH3</strain>
    </source>
</reference>
<feature type="domain" description="4Fe-4S ferredoxin-type" evidence="8">
    <location>
        <begin position="186"/>
        <end position="213"/>
    </location>
</feature>
<evidence type="ECO:0000256" key="6">
    <source>
        <dbReference type="ARBA" id="ARBA00023014"/>
    </source>
</evidence>
<keyword evidence="2" id="KW-0285">Flavoprotein</keyword>
<dbReference type="RefSeq" id="WP_120177482.1">
    <property type="nucleotide sequence ID" value="NZ_AP018786.1"/>
</dbReference>
<dbReference type="PROSITE" id="PS50902">
    <property type="entry name" value="FLAVODOXIN_LIKE"/>
    <property type="match status" value="1"/>
</dbReference>
<dbReference type="PROSITE" id="PS00201">
    <property type="entry name" value="FLAVODOXIN"/>
    <property type="match status" value="1"/>
</dbReference>
<evidence type="ECO:0000259" key="7">
    <source>
        <dbReference type="PROSITE" id="PS50902"/>
    </source>
</evidence>
<evidence type="ECO:0000256" key="2">
    <source>
        <dbReference type="ARBA" id="ARBA00022630"/>
    </source>
</evidence>
<protein>
    <submittedName>
        <fullName evidence="9">Ferredoxin</fullName>
    </submittedName>
</protein>
<keyword evidence="5" id="KW-0408">Iron</keyword>
<dbReference type="InterPro" id="IPR001226">
    <property type="entry name" value="Flavodoxin_CS"/>
</dbReference>
<keyword evidence="10" id="KW-1185">Reference proteome</keyword>
<dbReference type="PROSITE" id="PS51379">
    <property type="entry name" value="4FE4S_FER_2"/>
    <property type="match status" value="2"/>
</dbReference>
<evidence type="ECO:0000259" key="8">
    <source>
        <dbReference type="PROSITE" id="PS51379"/>
    </source>
</evidence>
<name>A0A2Z6IBJ2_9BURK</name>
<feature type="domain" description="4Fe-4S ferredoxin-type" evidence="8">
    <location>
        <begin position="215"/>
        <end position="244"/>
    </location>
</feature>
<dbReference type="Gene3D" id="3.40.50.360">
    <property type="match status" value="1"/>
</dbReference>
<evidence type="ECO:0000256" key="5">
    <source>
        <dbReference type="ARBA" id="ARBA00023004"/>
    </source>
</evidence>
<keyword evidence="3" id="KW-0288">FMN</keyword>
<dbReference type="SUPFAM" id="SSF54862">
    <property type="entry name" value="4Fe-4S ferredoxins"/>
    <property type="match status" value="1"/>
</dbReference>
<dbReference type="InterPro" id="IPR017896">
    <property type="entry name" value="4Fe4S_Fe-S-bd"/>
</dbReference>
<dbReference type="Proteomes" id="UP000271003">
    <property type="component" value="Chromosome"/>
</dbReference>
<proteinExistence type="predicted"/>
<dbReference type="GO" id="GO:0051536">
    <property type="term" value="F:iron-sulfur cluster binding"/>
    <property type="evidence" value="ECO:0007669"/>
    <property type="project" value="UniProtKB-KW"/>
</dbReference>
<evidence type="ECO:0000313" key="10">
    <source>
        <dbReference type="Proteomes" id="UP000271003"/>
    </source>
</evidence>
<dbReference type="PROSITE" id="PS00198">
    <property type="entry name" value="4FE4S_FER_1"/>
    <property type="match status" value="1"/>
</dbReference>
<evidence type="ECO:0000256" key="3">
    <source>
        <dbReference type="ARBA" id="ARBA00022643"/>
    </source>
</evidence>
<dbReference type="Pfam" id="PF13237">
    <property type="entry name" value="Fer4_10"/>
    <property type="match status" value="1"/>
</dbReference>
<dbReference type="Gene3D" id="3.30.70.20">
    <property type="match status" value="1"/>
</dbReference>
<keyword evidence="4" id="KW-0479">Metal-binding</keyword>
<evidence type="ECO:0000313" key="9">
    <source>
        <dbReference type="EMBL" id="BBF23925.1"/>
    </source>
</evidence>
<dbReference type="OrthoDB" id="9816402at2"/>
<comment type="cofactor">
    <cofactor evidence="1">
        <name>FMN</name>
        <dbReference type="ChEBI" id="CHEBI:58210"/>
    </cofactor>
</comment>
<dbReference type="GO" id="GO:0046872">
    <property type="term" value="F:metal ion binding"/>
    <property type="evidence" value="ECO:0007669"/>
    <property type="project" value="UniProtKB-KW"/>
</dbReference>
<dbReference type="InterPro" id="IPR029039">
    <property type="entry name" value="Flavoprotein-like_sf"/>
</dbReference>
<dbReference type="InterPro" id="IPR008254">
    <property type="entry name" value="Flavodoxin/NO_synth"/>
</dbReference>